<feature type="compositionally biased region" description="Basic and acidic residues" evidence="13">
    <location>
        <begin position="356"/>
        <end position="372"/>
    </location>
</feature>
<keyword evidence="16" id="KW-1185">Reference proteome</keyword>
<feature type="binding site" evidence="10">
    <location>
        <begin position="216"/>
        <end position="217"/>
    </location>
    <ligand>
        <name>NAD(+)</name>
        <dbReference type="ChEBI" id="CHEBI:57540"/>
    </ligand>
</feature>
<evidence type="ECO:0000256" key="2">
    <source>
        <dbReference type="ARBA" id="ARBA00006924"/>
    </source>
</evidence>
<name>A0A0C9Z3B7_9AGAM</name>
<comment type="subcellular location">
    <subcellularLocation>
        <location evidence="1">Mitochondrion</location>
    </subcellularLocation>
</comment>
<evidence type="ECO:0000256" key="4">
    <source>
        <dbReference type="ARBA" id="ARBA00022723"/>
    </source>
</evidence>
<evidence type="ECO:0000256" key="10">
    <source>
        <dbReference type="PIRSR" id="PIRSR037938-2"/>
    </source>
</evidence>
<gene>
    <name evidence="15" type="ORF">PISMIDRAFT_679271</name>
</gene>
<evidence type="ECO:0000256" key="9">
    <source>
        <dbReference type="PIRSR" id="PIRSR037938-1"/>
    </source>
</evidence>
<dbReference type="InterPro" id="IPR026591">
    <property type="entry name" value="Sirtuin_cat_small_dom_sf"/>
</dbReference>
<dbReference type="Pfam" id="PF02146">
    <property type="entry name" value="SIR2"/>
    <property type="match status" value="1"/>
</dbReference>
<evidence type="ECO:0000313" key="15">
    <source>
        <dbReference type="EMBL" id="KIK23536.1"/>
    </source>
</evidence>
<feature type="binding site" evidence="11 12">
    <location>
        <position position="152"/>
    </location>
    <ligand>
        <name>Zn(2+)</name>
        <dbReference type="ChEBI" id="CHEBI:29105"/>
    </ligand>
</feature>
<evidence type="ECO:0000256" key="11">
    <source>
        <dbReference type="PIRSR" id="PIRSR037938-3"/>
    </source>
</evidence>
<accession>A0A0C9Z3B7</accession>
<dbReference type="EC" id="2.3.1.286" evidence="8"/>
<evidence type="ECO:0000256" key="12">
    <source>
        <dbReference type="PROSITE-ProRule" id="PRU00236"/>
    </source>
</evidence>
<comment type="catalytic activity">
    <reaction evidence="8">
        <text>N(6)-acetyl-L-lysyl-[protein] + NAD(+) + H2O = 2''-O-acetyl-ADP-D-ribose + nicotinamide + L-lysyl-[protein]</text>
        <dbReference type="Rhea" id="RHEA:43636"/>
        <dbReference type="Rhea" id="RHEA-COMP:9752"/>
        <dbReference type="Rhea" id="RHEA-COMP:10731"/>
        <dbReference type="ChEBI" id="CHEBI:15377"/>
        <dbReference type="ChEBI" id="CHEBI:17154"/>
        <dbReference type="ChEBI" id="CHEBI:29969"/>
        <dbReference type="ChEBI" id="CHEBI:57540"/>
        <dbReference type="ChEBI" id="CHEBI:61930"/>
        <dbReference type="ChEBI" id="CHEBI:83767"/>
        <dbReference type="EC" id="2.3.1.286"/>
    </reaction>
</comment>
<feature type="binding site" evidence="11 12">
    <location>
        <position position="176"/>
    </location>
    <ligand>
        <name>Zn(2+)</name>
        <dbReference type="ChEBI" id="CHEBI:29105"/>
    </ligand>
</feature>
<dbReference type="CDD" id="cd01408">
    <property type="entry name" value="SIRT1"/>
    <property type="match status" value="1"/>
</dbReference>
<dbReference type="PANTHER" id="PTHR11085:SF6">
    <property type="entry name" value="NAD-DEPENDENT PROTEIN DEACETYLASE SIRTUIN-2"/>
    <property type="match status" value="1"/>
</dbReference>
<dbReference type="InterPro" id="IPR026590">
    <property type="entry name" value="Ssirtuin_cat_dom"/>
</dbReference>
<dbReference type="PANTHER" id="PTHR11085">
    <property type="entry name" value="NAD-DEPENDENT PROTEIN DEACYLASE SIRTUIN-5, MITOCHONDRIAL-RELATED"/>
    <property type="match status" value="1"/>
</dbReference>
<proteinExistence type="inferred from homology"/>
<dbReference type="OrthoDB" id="420264at2759"/>
<keyword evidence="7" id="KW-0496">Mitochondrion</keyword>
<evidence type="ECO:0000256" key="5">
    <source>
        <dbReference type="ARBA" id="ARBA00022833"/>
    </source>
</evidence>
<dbReference type="Gene3D" id="3.30.1600.10">
    <property type="entry name" value="SIR2/SIRT2 'Small Domain"/>
    <property type="match status" value="1"/>
</dbReference>
<feature type="domain" description="Deacetylase sirtuin-type" evidence="14">
    <location>
        <begin position="14"/>
        <end position="273"/>
    </location>
</feature>
<dbReference type="InterPro" id="IPR017328">
    <property type="entry name" value="Sirtuin_class_I"/>
</dbReference>
<feature type="binding site" evidence="11 12">
    <location>
        <position position="179"/>
    </location>
    <ligand>
        <name>Zn(2+)</name>
        <dbReference type="ChEBI" id="CHEBI:29105"/>
    </ligand>
</feature>
<keyword evidence="4 8" id="KW-0479">Metal-binding</keyword>
<dbReference type="InterPro" id="IPR029035">
    <property type="entry name" value="DHS-like_NAD/FAD-binding_dom"/>
</dbReference>
<dbReference type="Proteomes" id="UP000054018">
    <property type="component" value="Unassembled WGS sequence"/>
</dbReference>
<feature type="binding site" evidence="10">
    <location>
        <begin position="124"/>
        <end position="127"/>
    </location>
    <ligand>
        <name>NAD(+)</name>
        <dbReference type="ChEBI" id="CHEBI:57540"/>
    </ligand>
</feature>
<evidence type="ECO:0000256" key="8">
    <source>
        <dbReference type="PIRNR" id="PIRNR037938"/>
    </source>
</evidence>
<dbReference type="AlphaFoldDB" id="A0A0C9Z3B7"/>
<comment type="cofactor">
    <cofactor evidence="11">
        <name>Zn(2+)</name>
        <dbReference type="ChEBI" id="CHEBI:29105"/>
    </cofactor>
    <text evidence="11">Binds 1 zinc ion per subunit.</text>
</comment>
<organism evidence="15 16">
    <name type="scientific">Pisolithus microcarpus 441</name>
    <dbReference type="NCBI Taxonomy" id="765257"/>
    <lineage>
        <taxon>Eukaryota</taxon>
        <taxon>Fungi</taxon>
        <taxon>Dikarya</taxon>
        <taxon>Basidiomycota</taxon>
        <taxon>Agaricomycotina</taxon>
        <taxon>Agaricomycetes</taxon>
        <taxon>Agaricomycetidae</taxon>
        <taxon>Boletales</taxon>
        <taxon>Sclerodermatineae</taxon>
        <taxon>Pisolithaceae</taxon>
        <taxon>Pisolithus</taxon>
    </lineage>
</organism>
<feature type="binding site" evidence="10">
    <location>
        <begin position="42"/>
        <end position="46"/>
    </location>
    <ligand>
        <name>NAD(+)</name>
        <dbReference type="ChEBI" id="CHEBI:57540"/>
    </ligand>
</feature>
<keyword evidence="5 8" id="KW-0862">Zinc</keyword>
<dbReference type="GO" id="GO:0008270">
    <property type="term" value="F:zinc ion binding"/>
    <property type="evidence" value="ECO:0007669"/>
    <property type="project" value="UniProtKB-UniRule"/>
</dbReference>
<dbReference type="GO" id="GO:0070403">
    <property type="term" value="F:NAD+ binding"/>
    <property type="evidence" value="ECO:0007669"/>
    <property type="project" value="UniProtKB-UniRule"/>
</dbReference>
<dbReference type="GO" id="GO:0017136">
    <property type="term" value="F:histone deacetylase activity, NAD-dependent"/>
    <property type="evidence" value="ECO:0007669"/>
    <property type="project" value="InterPro"/>
</dbReference>
<comment type="similarity">
    <text evidence="2 8">Belongs to the sirtuin family. Class I subfamily.</text>
</comment>
<dbReference type="Gene3D" id="3.40.50.1220">
    <property type="entry name" value="TPP-binding domain"/>
    <property type="match status" value="1"/>
</dbReference>
<feature type="binding site" evidence="10">
    <location>
        <begin position="52"/>
        <end position="54"/>
    </location>
    <ligand>
        <name>NAD(+)</name>
        <dbReference type="ChEBI" id="CHEBI:57540"/>
    </ligand>
</feature>
<reference evidence="15 16" key="1">
    <citation type="submission" date="2014-04" db="EMBL/GenBank/DDBJ databases">
        <authorList>
            <consortium name="DOE Joint Genome Institute"/>
            <person name="Kuo A."/>
            <person name="Kohler A."/>
            <person name="Costa M.D."/>
            <person name="Nagy L.G."/>
            <person name="Floudas D."/>
            <person name="Copeland A."/>
            <person name="Barry K.W."/>
            <person name="Cichocki N."/>
            <person name="Veneault-Fourrey C."/>
            <person name="LaButti K."/>
            <person name="Lindquist E.A."/>
            <person name="Lipzen A."/>
            <person name="Lundell T."/>
            <person name="Morin E."/>
            <person name="Murat C."/>
            <person name="Sun H."/>
            <person name="Tunlid A."/>
            <person name="Henrissat B."/>
            <person name="Grigoriev I.V."/>
            <person name="Hibbett D.S."/>
            <person name="Martin F."/>
            <person name="Nordberg H.P."/>
            <person name="Cantor M.N."/>
            <person name="Hua S.X."/>
        </authorList>
    </citation>
    <scope>NUCLEOTIDE SEQUENCE [LARGE SCALE GENOMIC DNA]</scope>
    <source>
        <strain evidence="15 16">441</strain>
    </source>
</reference>
<dbReference type="GO" id="GO:0005634">
    <property type="term" value="C:nucleus"/>
    <property type="evidence" value="ECO:0007669"/>
    <property type="project" value="TreeGrafter"/>
</dbReference>
<dbReference type="GO" id="GO:0005739">
    <property type="term" value="C:mitochondrion"/>
    <property type="evidence" value="ECO:0007669"/>
    <property type="project" value="UniProtKB-SubCell"/>
</dbReference>
<reference evidence="16" key="2">
    <citation type="submission" date="2015-01" db="EMBL/GenBank/DDBJ databases">
        <title>Evolutionary Origins and Diversification of the Mycorrhizal Mutualists.</title>
        <authorList>
            <consortium name="DOE Joint Genome Institute"/>
            <consortium name="Mycorrhizal Genomics Consortium"/>
            <person name="Kohler A."/>
            <person name="Kuo A."/>
            <person name="Nagy L.G."/>
            <person name="Floudas D."/>
            <person name="Copeland A."/>
            <person name="Barry K.W."/>
            <person name="Cichocki N."/>
            <person name="Veneault-Fourrey C."/>
            <person name="LaButti K."/>
            <person name="Lindquist E.A."/>
            <person name="Lipzen A."/>
            <person name="Lundell T."/>
            <person name="Morin E."/>
            <person name="Murat C."/>
            <person name="Riley R."/>
            <person name="Ohm R."/>
            <person name="Sun H."/>
            <person name="Tunlid A."/>
            <person name="Henrissat B."/>
            <person name="Grigoriev I.V."/>
            <person name="Hibbett D.S."/>
            <person name="Martin F."/>
        </authorList>
    </citation>
    <scope>NUCLEOTIDE SEQUENCE [LARGE SCALE GENOMIC DNA]</scope>
    <source>
        <strain evidence="16">441</strain>
    </source>
</reference>
<keyword evidence="3 8" id="KW-0808">Transferase</keyword>
<evidence type="ECO:0000256" key="7">
    <source>
        <dbReference type="ARBA" id="ARBA00023128"/>
    </source>
</evidence>
<sequence>MLSSHTSTSDSKKKRLRGDDPKALADYMKSDQCRNVFLMLGAGVSTAAGIPDFRSPKTGLYANLARLNLPTPEAVFQISFFRNNPVPFYTLAKEIYPGRYRPTLTHSFIKLLHSRGLLHTCFTQNIDTLERKAGVPEDKIVEAHGSFATQRCIDCKTPYEEEKMKKAIKEEEIPRCEKCGGLAKPDIVFFGESLPDKFRASIPSLREADLLIVIGTSLTVYPFASLVYFVPEDCPRVLINLVEVGDFDRPDDLVFTGKCDGIVRVLCRELGWEEELDKAWVETAGSVEVAEAASEIDEAERVESETDRVTKDLERILTVSELDGDTEAPTSVEAAPAIVKGEDKKCTPQGAEQVNDADKKGDGEREHSEGKS</sequence>
<evidence type="ECO:0000256" key="6">
    <source>
        <dbReference type="ARBA" id="ARBA00023027"/>
    </source>
</evidence>
<dbReference type="InterPro" id="IPR050134">
    <property type="entry name" value="NAD-dep_sirtuin_deacylases"/>
</dbReference>
<feature type="binding site" evidence="10">
    <location>
        <position position="259"/>
    </location>
    <ligand>
        <name>NAD(+)</name>
        <dbReference type="ChEBI" id="CHEBI:57540"/>
    </ligand>
</feature>
<evidence type="ECO:0000256" key="1">
    <source>
        <dbReference type="ARBA" id="ARBA00004173"/>
    </source>
</evidence>
<dbReference type="EMBL" id="KN833725">
    <property type="protein sequence ID" value="KIK23536.1"/>
    <property type="molecule type" value="Genomic_DNA"/>
</dbReference>
<feature type="active site" description="Proton acceptor" evidence="9 12">
    <location>
        <position position="144"/>
    </location>
</feature>
<evidence type="ECO:0000259" key="14">
    <source>
        <dbReference type="PROSITE" id="PS50305"/>
    </source>
</evidence>
<dbReference type="PIRSF" id="PIRSF037938">
    <property type="entry name" value="SIR2_euk"/>
    <property type="match status" value="1"/>
</dbReference>
<evidence type="ECO:0000313" key="16">
    <source>
        <dbReference type="Proteomes" id="UP000054018"/>
    </source>
</evidence>
<feature type="binding site" evidence="11 12">
    <location>
        <position position="155"/>
    </location>
    <ligand>
        <name>Zn(2+)</name>
        <dbReference type="ChEBI" id="CHEBI:29105"/>
    </ligand>
</feature>
<evidence type="ECO:0000256" key="3">
    <source>
        <dbReference type="ARBA" id="ARBA00022679"/>
    </source>
</evidence>
<dbReference type="SUPFAM" id="SSF52467">
    <property type="entry name" value="DHS-like NAD/FAD-binding domain"/>
    <property type="match status" value="1"/>
</dbReference>
<evidence type="ECO:0000256" key="13">
    <source>
        <dbReference type="SAM" id="MobiDB-lite"/>
    </source>
</evidence>
<dbReference type="STRING" id="765257.A0A0C9Z3B7"/>
<protein>
    <recommendedName>
        <fullName evidence="8">NAD-dependent protein deacetylase</fullName>
        <ecNumber evidence="8">2.3.1.286</ecNumber>
    </recommendedName>
</protein>
<dbReference type="InterPro" id="IPR003000">
    <property type="entry name" value="Sirtuin"/>
</dbReference>
<dbReference type="PROSITE" id="PS50305">
    <property type="entry name" value="SIRTUIN"/>
    <property type="match status" value="1"/>
</dbReference>
<feature type="region of interest" description="Disordered" evidence="13">
    <location>
        <begin position="321"/>
        <end position="372"/>
    </location>
</feature>
<keyword evidence="6 8" id="KW-0520">NAD</keyword>
<dbReference type="HOGENOM" id="CLU_023643_0_0_1"/>